<dbReference type="Gene3D" id="3.40.50.150">
    <property type="entry name" value="Vaccinia Virus protein VP39"/>
    <property type="match status" value="1"/>
</dbReference>
<evidence type="ECO:0000313" key="3">
    <source>
        <dbReference type="Proteomes" id="UP000746503"/>
    </source>
</evidence>
<dbReference type="Pfam" id="PF13649">
    <property type="entry name" value="Methyltransf_25"/>
    <property type="match status" value="1"/>
</dbReference>
<dbReference type="GO" id="GO:0008168">
    <property type="term" value="F:methyltransferase activity"/>
    <property type="evidence" value="ECO:0007669"/>
    <property type="project" value="UniProtKB-KW"/>
</dbReference>
<accession>A0ABX1AI94</accession>
<organism evidence="2 3">
    <name type="scientific">Streptomyces spiramenti</name>
    <dbReference type="NCBI Taxonomy" id="2720606"/>
    <lineage>
        <taxon>Bacteria</taxon>
        <taxon>Bacillati</taxon>
        <taxon>Actinomycetota</taxon>
        <taxon>Actinomycetes</taxon>
        <taxon>Kitasatosporales</taxon>
        <taxon>Streptomycetaceae</taxon>
        <taxon>Streptomyces</taxon>
    </lineage>
</organism>
<gene>
    <name evidence="2" type="ORF">HCJ92_06410</name>
</gene>
<dbReference type="Proteomes" id="UP000746503">
    <property type="component" value="Unassembled WGS sequence"/>
</dbReference>
<evidence type="ECO:0000313" key="2">
    <source>
        <dbReference type="EMBL" id="NJP65935.1"/>
    </source>
</evidence>
<dbReference type="PANTHER" id="PTHR43591:SF24">
    <property type="entry name" value="2-METHOXY-6-POLYPRENYL-1,4-BENZOQUINOL METHYLASE, MITOCHONDRIAL"/>
    <property type="match status" value="1"/>
</dbReference>
<keyword evidence="3" id="KW-1185">Reference proteome</keyword>
<keyword evidence="2" id="KW-0808">Transferase</keyword>
<sequence length="511" mass="54666">MNPVARSSPAALVRYYADGPADRLPEVFAELAATVWDGRRPLPTALASLPPLVDALRRCPPGRRGRLAVLLGLLLEAEHPATGGPLTDALTDRVGLFLELLRAEGGPTPTSLALCYLLAHFPREREAVLAAADDVGTAADDRSRLARCLTVPGGERPVLGRVWPSPSAWSLTDEERAFDRAWTDALSPEQVTESWDNDTTTVLAYMGARAYWAACHGMPAELPAARLPDRELASAPAAGPEVFARHTAALRCPSCRAGSPVPDGALLRCEGCGRTSPVAGGIADLSGPAPEENGVDDLLERLSRVPSMGLFYEAVARPNFLRVAGSNWDGRVGHDEEDRFLADHVRPVAGPVLDLAAGAGRWTAVLARLVGEERVIAVDSALPMLSVLRGRLPGVPALLADAVDLPLADASVGAVVCWNALQAFYDDAERAVAEIGRVLRPGGSLTLLTFRFADDPVYRYFQAAHRFPQHADGLRLFDPADLRRWLSAAGLRLRHESAPGTFLMLSAVRAD</sequence>
<dbReference type="CDD" id="cd02440">
    <property type="entry name" value="AdoMet_MTases"/>
    <property type="match status" value="1"/>
</dbReference>
<dbReference type="PANTHER" id="PTHR43591">
    <property type="entry name" value="METHYLTRANSFERASE"/>
    <property type="match status" value="1"/>
</dbReference>
<name>A0ABX1AI94_9ACTN</name>
<dbReference type="InterPro" id="IPR029063">
    <property type="entry name" value="SAM-dependent_MTases_sf"/>
</dbReference>
<protein>
    <submittedName>
        <fullName evidence="2">Class I SAM-dependent methyltransferase</fullName>
    </submittedName>
</protein>
<comment type="caution">
    <text evidence="2">The sequence shown here is derived from an EMBL/GenBank/DDBJ whole genome shotgun (WGS) entry which is preliminary data.</text>
</comment>
<proteinExistence type="predicted"/>
<dbReference type="GO" id="GO:0032259">
    <property type="term" value="P:methylation"/>
    <property type="evidence" value="ECO:0007669"/>
    <property type="project" value="UniProtKB-KW"/>
</dbReference>
<feature type="domain" description="Methyltransferase" evidence="1">
    <location>
        <begin position="352"/>
        <end position="443"/>
    </location>
</feature>
<reference evidence="2 3" key="1">
    <citation type="submission" date="2020-03" db="EMBL/GenBank/DDBJ databases">
        <title>Draft genome of Streptomyces sp. ventii, isolated from the Axial Seamount in the Pacific Ocean, and resequencing of the two type strains Streptomyces lonarensis strain NCL 716 and Streptomyces bohaiensis strain 11A07.</title>
        <authorList>
            <person name="Loughran R.M."/>
            <person name="Pfannmuller K.M."/>
            <person name="Wasson B.J."/>
            <person name="Deadmond M.C."/>
            <person name="Paddock B.E."/>
            <person name="Koyack M.J."/>
            <person name="Gallegos D.A."/>
            <person name="Mitchell E.A."/>
            <person name="Ushijima B."/>
            <person name="Saw J.H."/>
            <person name="Mcphail K.L."/>
            <person name="Videau P."/>
        </authorList>
    </citation>
    <scope>NUCLEOTIDE SEQUENCE [LARGE SCALE GENOMIC DNA]</scope>
    <source>
        <strain evidence="3">5675061</strain>
    </source>
</reference>
<dbReference type="SUPFAM" id="SSF53335">
    <property type="entry name" value="S-adenosyl-L-methionine-dependent methyltransferases"/>
    <property type="match status" value="1"/>
</dbReference>
<dbReference type="RefSeq" id="WP_167932462.1">
    <property type="nucleotide sequence ID" value="NZ_JAAVJB010000030.1"/>
</dbReference>
<keyword evidence="2" id="KW-0489">Methyltransferase</keyword>
<dbReference type="EMBL" id="JAAVJB010000030">
    <property type="protein sequence ID" value="NJP65935.1"/>
    <property type="molecule type" value="Genomic_DNA"/>
</dbReference>
<evidence type="ECO:0000259" key="1">
    <source>
        <dbReference type="Pfam" id="PF13649"/>
    </source>
</evidence>
<dbReference type="InterPro" id="IPR041698">
    <property type="entry name" value="Methyltransf_25"/>
</dbReference>